<dbReference type="EMBL" id="LGFT01000018">
    <property type="protein sequence ID" value="KUK44698.1"/>
    <property type="molecule type" value="Genomic_DNA"/>
</dbReference>
<dbReference type="PATRIC" id="fig|301375.6.peg.922"/>
<gene>
    <name evidence="3" type="ORF">XD72_0935</name>
    <name evidence="4" type="ORF">XE07_1719</name>
</gene>
<dbReference type="PANTHER" id="PTHR43855">
    <property type="entry name" value="THIOSULFATE SULFURTRANSFERASE"/>
    <property type="match status" value="1"/>
</dbReference>
<dbReference type="Proteomes" id="UP000053961">
    <property type="component" value="Unassembled WGS sequence"/>
</dbReference>
<dbReference type="PANTHER" id="PTHR43855:SF1">
    <property type="entry name" value="THIOSULFATE SULFURTRANSFERASE"/>
    <property type="match status" value="1"/>
</dbReference>
<dbReference type="InterPro" id="IPR051126">
    <property type="entry name" value="Thiosulfate_sulfurtransferase"/>
</dbReference>
<protein>
    <submittedName>
        <fullName evidence="3">Rhodanese domain protein</fullName>
    </submittedName>
</protein>
<dbReference type="InterPro" id="IPR001763">
    <property type="entry name" value="Rhodanese-like_dom"/>
</dbReference>
<dbReference type="Gene3D" id="3.40.250.10">
    <property type="entry name" value="Rhodanese-like domain"/>
    <property type="match status" value="2"/>
</dbReference>
<evidence type="ECO:0000313" key="5">
    <source>
        <dbReference type="Proteomes" id="UP000053961"/>
    </source>
</evidence>
<keyword evidence="1" id="KW-0677">Repeat</keyword>
<evidence type="ECO:0000313" key="3">
    <source>
        <dbReference type="EMBL" id="KUK44698.1"/>
    </source>
</evidence>
<reference evidence="5 6" key="2">
    <citation type="journal article" date="2015" name="MBio">
        <title>Genome-Resolved Metagenomic Analysis Reveals Roles for Candidate Phyla and Other Microbial Community Members in Biogeochemical Transformations in Oil Reservoirs.</title>
        <authorList>
            <person name="Hu P."/>
            <person name="Tom L."/>
            <person name="Singh A."/>
            <person name="Thomas B.C."/>
            <person name="Baker B.J."/>
            <person name="Piceno Y.M."/>
            <person name="Andersen G.L."/>
            <person name="Banfield J.F."/>
        </authorList>
    </citation>
    <scope>NUCLEOTIDE SEQUENCE [LARGE SCALE GENOMIC DNA]</scope>
    <source>
        <strain evidence="3">57_489</strain>
    </source>
</reference>
<dbReference type="InterPro" id="IPR036873">
    <property type="entry name" value="Rhodanese-like_dom_sf"/>
</dbReference>
<evidence type="ECO:0000313" key="6">
    <source>
        <dbReference type="Proteomes" id="UP000057043"/>
    </source>
</evidence>
<dbReference type="Pfam" id="PF00581">
    <property type="entry name" value="Rhodanese"/>
    <property type="match status" value="2"/>
</dbReference>
<feature type="domain" description="Rhodanese" evidence="2">
    <location>
        <begin position="126"/>
        <end position="232"/>
    </location>
</feature>
<dbReference type="EMBL" id="LGHB01000031">
    <property type="protein sequence ID" value="KUK95584.1"/>
    <property type="molecule type" value="Genomic_DNA"/>
</dbReference>
<sequence length="584" mass="62482">MLLGVIEDESSIDGPDKNTGHKSAGFLSRIGKMAWTLALIFVMVSCASADLNISQEHLDRWGCPTCRGEETYELDIYNFLGHSFDDNTASEGPSRPQLARAAMESEGDRSNGEFVHDEFLASLEEAEDADVILDVGSDYETIHIKGSIPLYWDELLDVKNNPKPAAEMAEIFGNAGISPEDSVVVYGSCEPCDGISVAPFVFWALRYVGHDDVQVLDGGLEEWRDAGKATEKKANERPAVTYEPRVRSGLLADYVGVSSGEYQLVDARTLQEFAADKIQGAIHIDYDEILTGGRMKSGEELAEIFSGLDDGEKIAVYSNAGARAAMVSFALQLMGYESSIYTWNDWEAKREPVKVVLKEARADPNPARPGPVKIYATFDVVPDEADSETELFAAETFDEEAASEEAAVEDSAAVTEAAKEAAVEEGSNETEESIVNEAEIEAILSEPSLEEPTVKTMGCVACFDPVALYASGSNPSEITGGVKLGSIGKTTLAPITAAGALIQNLDGEIMATIELASTMSDEYVGTWDATSAADGAYTVTLAAAAGGKTSYFEDVLTIEIDSMAPVQETAPASASTGIRKLGSY</sequence>
<dbReference type="PROSITE" id="PS50206">
    <property type="entry name" value="RHODANESE_3"/>
    <property type="match status" value="2"/>
</dbReference>
<dbReference type="SUPFAM" id="SSF52821">
    <property type="entry name" value="Rhodanese/Cell cycle control phosphatase"/>
    <property type="match status" value="2"/>
</dbReference>
<name>A0A117LFQ6_9EURY</name>
<dbReference type="CDD" id="cd01448">
    <property type="entry name" value="TST_Repeat_1"/>
    <property type="match status" value="1"/>
</dbReference>
<dbReference type="SMART" id="SM00450">
    <property type="entry name" value="RHOD"/>
    <property type="match status" value="2"/>
</dbReference>
<comment type="caution">
    <text evidence="3">The sequence shown here is derived from an EMBL/GenBank/DDBJ whole genome shotgun (WGS) entry which is preliminary data.</text>
</comment>
<feature type="domain" description="Rhodanese" evidence="2">
    <location>
        <begin position="258"/>
        <end position="355"/>
    </location>
</feature>
<accession>A0A117LFQ6</accession>
<dbReference type="Proteomes" id="UP000057043">
    <property type="component" value="Unassembled WGS sequence"/>
</dbReference>
<dbReference type="AlphaFoldDB" id="A0A117LFQ6"/>
<evidence type="ECO:0000256" key="1">
    <source>
        <dbReference type="ARBA" id="ARBA00022737"/>
    </source>
</evidence>
<proteinExistence type="predicted"/>
<organism evidence="3 6">
    <name type="scientific">Methanothrix harundinacea</name>
    <dbReference type="NCBI Taxonomy" id="301375"/>
    <lineage>
        <taxon>Archaea</taxon>
        <taxon>Methanobacteriati</taxon>
        <taxon>Methanobacteriota</taxon>
        <taxon>Stenosarchaea group</taxon>
        <taxon>Methanomicrobia</taxon>
        <taxon>Methanotrichales</taxon>
        <taxon>Methanotrichaceae</taxon>
        <taxon>Methanothrix</taxon>
    </lineage>
</organism>
<evidence type="ECO:0000313" key="4">
    <source>
        <dbReference type="EMBL" id="KUK95584.1"/>
    </source>
</evidence>
<evidence type="ECO:0000259" key="2">
    <source>
        <dbReference type="PROSITE" id="PS50206"/>
    </source>
</evidence>
<reference evidence="4" key="1">
    <citation type="journal article" date="2015" name="MBio">
        <title>Genome-resolved metagenomic analysis reveals roles for candidate phyla and other microbial community members in biogeochemical transformations in oil reservoirs.</title>
        <authorList>
            <person name="Hu P."/>
            <person name="Tom L."/>
            <person name="Singh A."/>
            <person name="Thomas B.C."/>
            <person name="Baker B.J."/>
            <person name="Piceno Y.M."/>
            <person name="Andersen G.L."/>
            <person name="Banfield J.F."/>
        </authorList>
    </citation>
    <scope>NUCLEOTIDE SEQUENCE [LARGE SCALE GENOMIC DNA]</scope>
    <source>
        <strain evidence="4">56_747</strain>
    </source>
</reference>